<dbReference type="EMBL" id="BAABGN010000009">
    <property type="protein sequence ID" value="GAA4424376.1"/>
    <property type="molecule type" value="Genomic_DNA"/>
</dbReference>
<organism evidence="1 2">
    <name type="scientific">Georgenia halophila</name>
    <dbReference type="NCBI Taxonomy" id="620889"/>
    <lineage>
        <taxon>Bacteria</taxon>
        <taxon>Bacillati</taxon>
        <taxon>Actinomycetota</taxon>
        <taxon>Actinomycetes</taxon>
        <taxon>Micrococcales</taxon>
        <taxon>Bogoriellaceae</taxon>
        <taxon>Georgenia</taxon>
    </lineage>
</organism>
<proteinExistence type="predicted"/>
<accession>A0ABP8L844</accession>
<evidence type="ECO:0008006" key="3">
    <source>
        <dbReference type="Google" id="ProtNLM"/>
    </source>
</evidence>
<dbReference type="Proteomes" id="UP001500622">
    <property type="component" value="Unassembled WGS sequence"/>
</dbReference>
<reference evidence="2" key="1">
    <citation type="journal article" date="2019" name="Int. J. Syst. Evol. Microbiol.">
        <title>The Global Catalogue of Microorganisms (GCM) 10K type strain sequencing project: providing services to taxonomists for standard genome sequencing and annotation.</title>
        <authorList>
            <consortium name="The Broad Institute Genomics Platform"/>
            <consortium name="The Broad Institute Genome Sequencing Center for Infectious Disease"/>
            <person name="Wu L."/>
            <person name="Ma J."/>
        </authorList>
    </citation>
    <scope>NUCLEOTIDE SEQUENCE [LARGE SCALE GENOMIC DNA]</scope>
    <source>
        <strain evidence="2">JCM 17810</strain>
    </source>
</reference>
<protein>
    <recommendedName>
        <fullName evidence="3">SatD family (SatD)</fullName>
    </recommendedName>
</protein>
<gene>
    <name evidence="1" type="ORF">GCM10023169_20970</name>
</gene>
<evidence type="ECO:0000313" key="2">
    <source>
        <dbReference type="Proteomes" id="UP001500622"/>
    </source>
</evidence>
<keyword evidence="2" id="KW-1185">Reference proteome</keyword>
<evidence type="ECO:0000313" key="1">
    <source>
        <dbReference type="EMBL" id="GAA4424376.1"/>
    </source>
</evidence>
<comment type="caution">
    <text evidence="1">The sequence shown here is derived from an EMBL/GenBank/DDBJ whole genome shotgun (WGS) entry which is preliminary data.</text>
</comment>
<sequence length="206" mass="21770">MFVVTADQHASKKRGDRVDQLIADLRGWGDEHAPDIALPVERTVGDEVQIVLTASETVLDLALRLCRTQDWAVGIGAGAVHDPLGASSRASSGPAFVHARAAVERARGRGEPVPLVVAGDDPDAAEDATAVVQLLAAVVRRRSAAGWEVADLLGPDTRQKDVAATLRISEQAVSQRVRSAMLDEERRARPVAAALLRRAGAKGVQG</sequence>
<name>A0ABP8L844_9MICO</name>